<dbReference type="OrthoDB" id="2987965at2"/>
<evidence type="ECO:0000313" key="1">
    <source>
        <dbReference type="EMBL" id="SDC32032.1"/>
    </source>
</evidence>
<name>A0A1G6KLP7_9BACL</name>
<accession>A0A1G6KLP7</accession>
<protein>
    <submittedName>
        <fullName evidence="1">Uncharacterized protein</fullName>
    </submittedName>
</protein>
<organism evidence="1 2">
    <name type="scientific">Melghirimyces thermohalophilus</name>
    <dbReference type="NCBI Taxonomy" id="1236220"/>
    <lineage>
        <taxon>Bacteria</taxon>
        <taxon>Bacillati</taxon>
        <taxon>Bacillota</taxon>
        <taxon>Bacilli</taxon>
        <taxon>Bacillales</taxon>
        <taxon>Thermoactinomycetaceae</taxon>
        <taxon>Melghirimyces</taxon>
    </lineage>
</organism>
<proteinExistence type="predicted"/>
<sequence length="153" mass="17912">MIGLPKIPSKKDVFVVKRAQEKESGHPFVAKLKFEDRNLRFEMCLTAEEADIYQNAQSTYEKIKESHPDPAEVKHWKEQKFISLHEHFGEKIRRYSSMAQYDPALRQSAVETCQLQIQFAPVAKNSFKNDPYTDELPEHMGLQLFDPMDGRRR</sequence>
<dbReference type="AlphaFoldDB" id="A0A1G6KLP7"/>
<dbReference type="EMBL" id="FMZA01000006">
    <property type="protein sequence ID" value="SDC32032.1"/>
    <property type="molecule type" value="Genomic_DNA"/>
</dbReference>
<dbReference type="RefSeq" id="WP_143003473.1">
    <property type="nucleotide sequence ID" value="NZ_FMZA01000006.1"/>
</dbReference>
<dbReference type="Proteomes" id="UP000199387">
    <property type="component" value="Unassembled WGS sequence"/>
</dbReference>
<keyword evidence="2" id="KW-1185">Reference proteome</keyword>
<evidence type="ECO:0000313" key="2">
    <source>
        <dbReference type="Proteomes" id="UP000199387"/>
    </source>
</evidence>
<reference evidence="1 2" key="1">
    <citation type="submission" date="2016-10" db="EMBL/GenBank/DDBJ databases">
        <authorList>
            <person name="de Groot N.N."/>
        </authorList>
    </citation>
    <scope>NUCLEOTIDE SEQUENCE [LARGE SCALE GENOMIC DNA]</scope>
    <source>
        <strain evidence="1 2">DSM 45514</strain>
    </source>
</reference>
<gene>
    <name evidence="1" type="ORF">SAMN04488112_10653</name>
</gene>